<keyword evidence="3" id="KW-0540">Nuclease</keyword>
<dbReference type="InterPro" id="IPR007409">
    <property type="entry name" value="Restrct_endonuc_type1_HsdR_N"/>
</dbReference>
<feature type="domain" description="Helicase ATP-binding" evidence="11">
    <location>
        <begin position="271"/>
        <end position="482"/>
    </location>
</feature>
<evidence type="ECO:0000256" key="6">
    <source>
        <dbReference type="ARBA" id="ARBA00022759"/>
    </source>
</evidence>
<dbReference type="InterPro" id="IPR027417">
    <property type="entry name" value="P-loop_NTPase"/>
</dbReference>
<dbReference type="Pfam" id="PF18766">
    <property type="entry name" value="SWI2_SNF2"/>
    <property type="match status" value="1"/>
</dbReference>
<dbReference type="SMART" id="SM00487">
    <property type="entry name" value="DEXDc"/>
    <property type="match status" value="1"/>
</dbReference>
<evidence type="ECO:0000256" key="9">
    <source>
        <dbReference type="ARBA" id="ARBA00023125"/>
    </source>
</evidence>
<dbReference type="InterPro" id="IPR004473">
    <property type="entry name" value="Restrct_endonuc_typeI_HsdR"/>
</dbReference>
<evidence type="ECO:0000259" key="11">
    <source>
        <dbReference type="SMART" id="SM00487"/>
    </source>
</evidence>
<dbReference type="GO" id="GO:0005524">
    <property type="term" value="F:ATP binding"/>
    <property type="evidence" value="ECO:0007669"/>
    <property type="project" value="UniProtKB-KW"/>
</dbReference>
<dbReference type="PANTHER" id="PTHR30195:SF15">
    <property type="entry name" value="TYPE I RESTRICTION ENZYME HINDI ENDONUCLEASE SUBUNIT"/>
    <property type="match status" value="1"/>
</dbReference>
<keyword evidence="6 12" id="KW-0255">Endonuclease</keyword>
<keyword evidence="9 10" id="KW-0238">DNA-binding</keyword>
<evidence type="ECO:0000256" key="8">
    <source>
        <dbReference type="ARBA" id="ARBA00022840"/>
    </source>
</evidence>
<dbReference type="EMBL" id="JAAGOH010000003">
    <property type="protein sequence ID" value="NDY90383.1"/>
    <property type="molecule type" value="Genomic_DNA"/>
</dbReference>
<evidence type="ECO:0000313" key="13">
    <source>
        <dbReference type="Proteomes" id="UP000484255"/>
    </source>
</evidence>
<comment type="similarity">
    <text evidence="2 10">Belongs to the HsdR family.</text>
</comment>
<accession>A0A7C9TIM9</accession>
<dbReference type="Pfam" id="PF22679">
    <property type="entry name" value="T1R_D3-like"/>
    <property type="match status" value="1"/>
</dbReference>
<dbReference type="InterPro" id="IPR014001">
    <property type="entry name" value="Helicase_ATP-bd"/>
</dbReference>
<keyword evidence="5 10" id="KW-0680">Restriction system</keyword>
<dbReference type="InterPro" id="IPR040980">
    <property type="entry name" value="SWI2_SNF2"/>
</dbReference>
<dbReference type="NCBIfam" id="TIGR00348">
    <property type="entry name" value="hsdR"/>
    <property type="match status" value="1"/>
</dbReference>
<dbReference type="Gene3D" id="3.90.1570.50">
    <property type="match status" value="1"/>
</dbReference>
<dbReference type="AlphaFoldDB" id="A0A7C9TIM9"/>
<evidence type="ECO:0000256" key="2">
    <source>
        <dbReference type="ARBA" id="ARBA00008598"/>
    </source>
</evidence>
<dbReference type="Gene3D" id="3.40.50.300">
    <property type="entry name" value="P-loop containing nucleotide triphosphate hydrolases"/>
    <property type="match status" value="2"/>
</dbReference>
<keyword evidence="4 10" id="KW-0547">Nucleotide-binding</keyword>
<keyword evidence="13" id="KW-1185">Reference proteome</keyword>
<protein>
    <recommendedName>
        <fullName evidence="10">Type I restriction enzyme endonuclease subunit</fullName>
        <shortName evidence="10">R protein</shortName>
        <ecNumber evidence="10">3.1.21.3</ecNumber>
    </recommendedName>
</protein>
<dbReference type="GO" id="GO:0009035">
    <property type="term" value="F:type I site-specific deoxyribonuclease activity"/>
    <property type="evidence" value="ECO:0007669"/>
    <property type="project" value="UniProtKB-EC"/>
</dbReference>
<comment type="catalytic activity">
    <reaction evidence="1 10">
        <text>Endonucleolytic cleavage of DNA to give random double-stranded fragments with terminal 5'-phosphates, ATP is simultaneously hydrolyzed.</text>
        <dbReference type="EC" id="3.1.21.3"/>
    </reaction>
</comment>
<dbReference type="GO" id="GO:0003677">
    <property type="term" value="F:DNA binding"/>
    <property type="evidence" value="ECO:0007669"/>
    <property type="project" value="UniProtKB-KW"/>
</dbReference>
<dbReference type="PANTHER" id="PTHR30195">
    <property type="entry name" value="TYPE I SITE-SPECIFIC DEOXYRIBONUCLEASE PROTEIN SUBUNIT M AND R"/>
    <property type="match status" value="1"/>
</dbReference>
<evidence type="ECO:0000256" key="5">
    <source>
        <dbReference type="ARBA" id="ARBA00022747"/>
    </source>
</evidence>
<dbReference type="Proteomes" id="UP000484255">
    <property type="component" value="Unassembled WGS sequence"/>
</dbReference>
<keyword evidence="8 10" id="KW-0067">ATP-binding</keyword>
<evidence type="ECO:0000256" key="7">
    <source>
        <dbReference type="ARBA" id="ARBA00022801"/>
    </source>
</evidence>
<comment type="function">
    <text evidence="10">Subunit R is required for both nuclease and ATPase activities, but not for modification.</text>
</comment>
<gene>
    <name evidence="12" type="ORF">G3A44_04135</name>
</gene>
<comment type="subunit">
    <text evidence="10">The type I restriction/modification system is composed of three polypeptides R, M and S.</text>
</comment>
<dbReference type="Pfam" id="PF04313">
    <property type="entry name" value="HSDR_N"/>
    <property type="match status" value="1"/>
</dbReference>
<organism evidence="12 13">
    <name type="scientific">Ideonella livida</name>
    <dbReference type="NCBI Taxonomy" id="2707176"/>
    <lineage>
        <taxon>Bacteria</taxon>
        <taxon>Pseudomonadati</taxon>
        <taxon>Pseudomonadota</taxon>
        <taxon>Betaproteobacteria</taxon>
        <taxon>Burkholderiales</taxon>
        <taxon>Sphaerotilaceae</taxon>
        <taxon>Ideonella</taxon>
    </lineage>
</organism>
<dbReference type="InterPro" id="IPR051268">
    <property type="entry name" value="Type-I_R_enzyme_R_subunit"/>
</dbReference>
<proteinExistence type="inferred from homology"/>
<evidence type="ECO:0000256" key="3">
    <source>
        <dbReference type="ARBA" id="ARBA00022722"/>
    </source>
</evidence>
<dbReference type="SUPFAM" id="SSF52540">
    <property type="entry name" value="P-loop containing nucleoside triphosphate hydrolases"/>
    <property type="match status" value="1"/>
</dbReference>
<sequence length="1098" mass="123649">MGHKNDYSESVLVQEPAAEFLQQQLGWDSVMAQNEGPLVPEGLLGRTADTQVVLTRDVLAALRRLNPNLPEAAYTQALEAVLHHDSAQSLLQTNQDKYRLLRDGVLVKVRDPASGQWLERRLRLIDFDAPQNNRFLAVRELWVRGPIHLRRPDLLGYVNGLPLVFIEFKRFDVPVDAAYKHNYADYRDTIPHLFHWNALVVISNGLEAQYGSLTATPEHFYRWKRLDEDDPEPNPNQPQLNLLLRGLMERGRLLDIVENFVLFDAGADGVQKIVPRNHQYLGVNRVIERLTSTDPAVQAEVAQGRLGVFWHTQGSGKSYSMVFLSEKIRRKVSARYTFVVVTDRTELDGQIAGTYTTTGRASARADQARSGDALRSMLREQNRSYVFGMVQKYRERVTEPYSERSDIIVLSDEAHRTQYGRLAQNMRRGLPRAKFLGFTGTPLIDADEKQLTRKVFGDYVSIYDFKRAVADGATLPLFYENRGDKLKITDPKLNERLLKHIEAAKEAATADDPWTEEKEDKLYRKLASDYPVLTAPTRLDRVATDFVDHFAQRRIAVAQGNSKALVVCLDKITCVRLFDLIDEKWRAKTAALDAEVSEEEAKFAAKGKTPGSTLLAQREKVEWMKATEICVVVSQEQGEVAEFKKWQNHRNEPLDITPHREKMVKRALEADFKKAEHPFRVAIVCAMWLTGFDVKSLATLYLDKPMQGHALMQAIARVNRVGGGKKMGLVIDYNGMLRSLREALATFAQGDRKGTGKGDAEDETVRDDVAALAEYAKSLEAAETYLRGLGVALDAIIQATGFAKQQLLLAAANALATTEEVRKRFDVHVEDVRARYRSLFPNEGLYPYDAQEAALSAIHSKLQAVRTSPDISALLQSLYDVVDTAIEHEAPAQQAKEKAPLYDLSALDIHRLRAEFEKTPHKAVLLLNLQERMARRLAAMVAANPTRVDLYERYQKIVQAYNRDKDATEIQKVMDDLLAMNETLDVEARRFVREGLDDEEQLAVFDLLQKESLSKADREKVKEVAKALLAKLKAGKLKIDHWREKATAQAQIKAEIINELFAHLPDAAYGEAEISAVAGAVFTHMLTTGPGASAPRLH</sequence>
<keyword evidence="7 10" id="KW-0378">Hydrolase</keyword>
<dbReference type="GO" id="GO:0009307">
    <property type="term" value="P:DNA restriction-modification system"/>
    <property type="evidence" value="ECO:0007669"/>
    <property type="project" value="UniProtKB-KW"/>
</dbReference>
<evidence type="ECO:0000256" key="10">
    <source>
        <dbReference type="RuleBase" id="RU364115"/>
    </source>
</evidence>
<dbReference type="CDD" id="cd18800">
    <property type="entry name" value="SF2_C_EcoR124I-like"/>
    <property type="match status" value="1"/>
</dbReference>
<dbReference type="CDD" id="cd22332">
    <property type="entry name" value="HsdR_N"/>
    <property type="match status" value="1"/>
</dbReference>
<comment type="caution">
    <text evidence="12">The sequence shown here is derived from an EMBL/GenBank/DDBJ whole genome shotgun (WGS) entry which is preliminary data.</text>
</comment>
<dbReference type="InterPro" id="IPR055180">
    <property type="entry name" value="HsdR_RecA-like_helicase_dom_2"/>
</dbReference>
<evidence type="ECO:0000256" key="4">
    <source>
        <dbReference type="ARBA" id="ARBA00022741"/>
    </source>
</evidence>
<evidence type="ECO:0000256" key="1">
    <source>
        <dbReference type="ARBA" id="ARBA00000851"/>
    </source>
</evidence>
<reference evidence="12 13" key="1">
    <citation type="submission" date="2020-02" db="EMBL/GenBank/DDBJ databases">
        <title>Ideonella bacterium strain TBM-1.</title>
        <authorList>
            <person name="Chen W.-M."/>
        </authorList>
    </citation>
    <scope>NUCLEOTIDE SEQUENCE [LARGE SCALE GENOMIC DNA]</scope>
    <source>
        <strain evidence="12 13">TBM-1</strain>
    </source>
</reference>
<dbReference type="EC" id="3.1.21.3" evidence="10"/>
<dbReference type="RefSeq" id="WP_163456236.1">
    <property type="nucleotide sequence ID" value="NZ_JAAGOH010000003.1"/>
</dbReference>
<evidence type="ECO:0000313" key="12">
    <source>
        <dbReference type="EMBL" id="NDY90383.1"/>
    </source>
</evidence>
<name>A0A7C9TIM9_9BURK</name>